<proteinExistence type="predicted"/>
<protein>
    <submittedName>
        <fullName evidence="2">Uncharacterized protein</fullName>
    </submittedName>
</protein>
<evidence type="ECO:0000313" key="2">
    <source>
        <dbReference type="WBParaSite" id="PS1159_v2.g23541.t2"/>
    </source>
</evidence>
<dbReference type="WBParaSite" id="PS1159_v2.g23541.t2">
    <property type="protein sequence ID" value="PS1159_v2.g23541.t2"/>
    <property type="gene ID" value="PS1159_v2.g23541"/>
</dbReference>
<accession>A0AC35G4C1</accession>
<evidence type="ECO:0000313" key="1">
    <source>
        <dbReference type="Proteomes" id="UP000887580"/>
    </source>
</evidence>
<sequence length="1013" mass="113269">MATNDYSLPFKDDLIPIIDGTTSKQFNNLNLNQNHHNSSDTIFGLSEKATIEKEFNYDFANNNVKKNSFSWNKSLETFLSKNSNYGDVKNDILKKRKLLNTNNSTLSIHIAAYENSAKTLSNLFDGTKEYLKQNDSHKSREKRCFIEFVTPNPFEFPRQQDTDDKAQAPEVAEYKACQQLFDANKAAETENTPMQQDTDDKAQAPESAEYKAWQQLFDVNKGSTASAFGPYCASQWNNTADSDEENALNDETFGGGSDVDPVPEDLSSFAALALKLEESESGNKHDKASPSSSSTQKRPDNFGNNWMGVNSPLRPKMPDDYQERAYKSQQDAVRATQSLWGQPSPNAVSSRHDVYISSSGYNRAPSPPKSASHALRSIPGGALTLDEIEQEQLMRTGAVHLGSSFPLTPGDRRTSINVPSSNQVANAIPHASINPRSEWVHPPIEDEPPNLPAQKKTFVTAEELERRLMEEFQEKKVQQSTNKPNQPSESENSQMNNMPHMFPPGGKMPQMNPMQMAQMQQYFQWQQAMAAAMASGATPQNVMPPGFPPLMSPFGPPNPAMFAAMMASRMPFPPPPPGMPPMGPPSSGFGMPPQMNQQQRSQTGTPNNTLHPKGSSWPPNTPMGHNAVSGCASPSGSTTSRRTRKEGMPSMRTITDFACDPYAGFMSKKEREWLIKIQLIQCLGTGDKYNDDYYYTCWKKNNTLEKRPDSWKQPKIKSKYYNLEETYPSVYNPPSFSGVLGKPTNATTSFPRQCFKVLDIQPAEDDVESIVGSNSREVNKRKLRTILLSIENGYMWQLECDDLLRKVPTVSADEAGTMLNEIHTKLNAIYQTTMDEAHIPTTMVITKGRRLCIRIFSLATSPLKTQIISNVFNTLRKYARKVSITPNSDFIQATLKTLTEIKENDLKEFFDKTDAERFQDTLVYSSFSQNLFTALLIACAKRSIHLEAFAPGSTIIKFLQSDRKMYNGLGATYDEIFASEDLSLLKTWLQKSLLCSSGNVAGCFLVCLREKNY</sequence>
<organism evidence="1 2">
    <name type="scientific">Panagrolaimus sp. PS1159</name>
    <dbReference type="NCBI Taxonomy" id="55785"/>
    <lineage>
        <taxon>Eukaryota</taxon>
        <taxon>Metazoa</taxon>
        <taxon>Ecdysozoa</taxon>
        <taxon>Nematoda</taxon>
        <taxon>Chromadorea</taxon>
        <taxon>Rhabditida</taxon>
        <taxon>Tylenchina</taxon>
        <taxon>Panagrolaimomorpha</taxon>
        <taxon>Panagrolaimoidea</taxon>
        <taxon>Panagrolaimidae</taxon>
        <taxon>Panagrolaimus</taxon>
    </lineage>
</organism>
<dbReference type="Proteomes" id="UP000887580">
    <property type="component" value="Unplaced"/>
</dbReference>
<name>A0AC35G4C1_9BILA</name>
<reference evidence="2" key="1">
    <citation type="submission" date="2022-11" db="UniProtKB">
        <authorList>
            <consortium name="WormBaseParasite"/>
        </authorList>
    </citation>
    <scope>IDENTIFICATION</scope>
</reference>